<dbReference type="eggNOG" id="ENOG502TGZZ">
    <property type="taxonomic scope" value="Eukaryota"/>
</dbReference>
<organism evidence="3">
    <name type="scientific">Caenorhabditis brenneri</name>
    <name type="common">Nematode worm</name>
    <dbReference type="NCBI Taxonomy" id="135651"/>
    <lineage>
        <taxon>Eukaryota</taxon>
        <taxon>Metazoa</taxon>
        <taxon>Ecdysozoa</taxon>
        <taxon>Nematoda</taxon>
        <taxon>Chromadorea</taxon>
        <taxon>Rhabditida</taxon>
        <taxon>Rhabditina</taxon>
        <taxon>Rhabditomorpha</taxon>
        <taxon>Rhabditoidea</taxon>
        <taxon>Rhabditidae</taxon>
        <taxon>Peloderinae</taxon>
        <taxon>Caenorhabditis</taxon>
    </lineage>
</organism>
<evidence type="ECO:0000313" key="2">
    <source>
        <dbReference type="EMBL" id="EGT31558.1"/>
    </source>
</evidence>
<keyword evidence="1" id="KW-0812">Transmembrane</keyword>
<dbReference type="InParanoid" id="G0NHM5"/>
<keyword evidence="3" id="KW-1185">Reference proteome</keyword>
<dbReference type="AlphaFoldDB" id="G0NHM5"/>
<evidence type="ECO:0000256" key="1">
    <source>
        <dbReference type="SAM" id="Phobius"/>
    </source>
</evidence>
<feature type="transmembrane region" description="Helical" evidence="1">
    <location>
        <begin position="88"/>
        <end position="108"/>
    </location>
</feature>
<dbReference type="PANTHER" id="PTHR22941:SF299">
    <property type="entry name" value="SERPENTINE RECEPTOR, CLASS H"/>
    <property type="match status" value="1"/>
</dbReference>
<dbReference type="Pfam" id="PF10318">
    <property type="entry name" value="7TM_GPCR_Srh"/>
    <property type="match status" value="1"/>
</dbReference>
<dbReference type="EMBL" id="GL379886">
    <property type="protein sequence ID" value="EGT31558.1"/>
    <property type="molecule type" value="Genomic_DNA"/>
</dbReference>
<dbReference type="PANTHER" id="PTHR22941">
    <property type="entry name" value="SERPENTINE RECEPTOR"/>
    <property type="match status" value="1"/>
</dbReference>
<feature type="transmembrane region" description="Helical" evidence="1">
    <location>
        <begin position="210"/>
        <end position="232"/>
    </location>
</feature>
<accession>G0NHM5</accession>
<feature type="transmembrane region" description="Helical" evidence="1">
    <location>
        <begin position="186"/>
        <end position="204"/>
    </location>
</feature>
<feature type="transmembrane region" description="Helical" evidence="1">
    <location>
        <begin position="50"/>
        <end position="68"/>
    </location>
</feature>
<dbReference type="Proteomes" id="UP000008068">
    <property type="component" value="Unassembled WGS sequence"/>
</dbReference>
<evidence type="ECO:0008006" key="4">
    <source>
        <dbReference type="Google" id="ProtNLM"/>
    </source>
</evidence>
<dbReference type="FunCoup" id="G0NHM5">
    <property type="interactions" value="1289"/>
</dbReference>
<dbReference type="STRING" id="135651.G0NHM5"/>
<proteinExistence type="predicted"/>
<dbReference type="OrthoDB" id="5889012at2759"/>
<sequence length="296" mass="33966">MSSVKGLLMLLHSLCFSFDVITTLFAVPYAMFPAMAGYGLGFIDSPGLFLYLMVTVITATSTTVFVIFENRFFILFAENSWWKHVRKYFIAISYAMVPLYFLPAQFFIPEQEPARKVVWESLECHPELPSHRDLFVLSTDFKIPGYSVLVAESVPAIQIAIFTSLNNYNLQYAKPSSNISVKTMRMQRRLAYCITIQVVQIIPVHFKTFFMFQCFVIVLLFAVPINVVVYVIKYWYHSQAVNNLVFFCLSTHGTAATLLMIFIHKPYRDFVFTPFNRVIPQKATTVLVPTFVPVSD</sequence>
<keyword evidence="1" id="KW-1133">Transmembrane helix</keyword>
<dbReference type="InterPro" id="IPR019422">
    <property type="entry name" value="7TM_GPCR_serpentine_rcpt_Srh"/>
</dbReference>
<feature type="transmembrane region" description="Helical" evidence="1">
    <location>
        <begin position="143"/>
        <end position="165"/>
    </location>
</feature>
<feature type="transmembrane region" description="Helical" evidence="1">
    <location>
        <begin position="244"/>
        <end position="263"/>
    </location>
</feature>
<name>G0NHM5_CAEBE</name>
<reference evidence="3" key="1">
    <citation type="submission" date="2011-07" db="EMBL/GenBank/DDBJ databases">
        <authorList>
            <consortium name="Caenorhabditis brenneri Sequencing and Analysis Consortium"/>
            <person name="Wilson R.K."/>
        </authorList>
    </citation>
    <scope>NUCLEOTIDE SEQUENCE [LARGE SCALE GENOMIC DNA]</scope>
    <source>
        <strain evidence="3">PB2801</strain>
    </source>
</reference>
<dbReference type="InterPro" id="IPR053220">
    <property type="entry name" value="Nematode_rcpt-like_serp_H"/>
</dbReference>
<keyword evidence="1" id="KW-0472">Membrane</keyword>
<dbReference type="HOGENOM" id="CLU_042960_2_1_1"/>
<protein>
    <recommendedName>
        <fullName evidence="4">Serpentine Receptor, class H</fullName>
    </recommendedName>
</protein>
<gene>
    <name evidence="2" type="ORF">CAEBREN_32440</name>
</gene>
<evidence type="ECO:0000313" key="3">
    <source>
        <dbReference type="Proteomes" id="UP000008068"/>
    </source>
</evidence>